<evidence type="ECO:0000313" key="3">
    <source>
        <dbReference type="Proteomes" id="UP000011115"/>
    </source>
</evidence>
<dbReference type="AlphaFoldDB" id="M1D9N4"/>
<dbReference type="Proteomes" id="UP000011115">
    <property type="component" value="Unassembled WGS sequence"/>
</dbReference>
<name>M1D9N4_SOLTU</name>
<organism evidence="2 3">
    <name type="scientific">Solanum tuberosum</name>
    <name type="common">Potato</name>
    <dbReference type="NCBI Taxonomy" id="4113"/>
    <lineage>
        <taxon>Eukaryota</taxon>
        <taxon>Viridiplantae</taxon>
        <taxon>Streptophyta</taxon>
        <taxon>Embryophyta</taxon>
        <taxon>Tracheophyta</taxon>
        <taxon>Spermatophyta</taxon>
        <taxon>Magnoliopsida</taxon>
        <taxon>eudicotyledons</taxon>
        <taxon>Gunneridae</taxon>
        <taxon>Pentapetalae</taxon>
        <taxon>asterids</taxon>
        <taxon>lamiids</taxon>
        <taxon>Solanales</taxon>
        <taxon>Solanaceae</taxon>
        <taxon>Solanoideae</taxon>
        <taxon>Solaneae</taxon>
        <taxon>Solanum</taxon>
    </lineage>
</organism>
<feature type="compositionally biased region" description="Polar residues" evidence="1">
    <location>
        <begin position="82"/>
        <end position="93"/>
    </location>
</feature>
<dbReference type="HOGENOM" id="CLU_2077227_0_0_1"/>
<evidence type="ECO:0000313" key="2">
    <source>
        <dbReference type="EnsemblPlants" id="PGSC0003DMT400085513"/>
    </source>
</evidence>
<reference evidence="3" key="1">
    <citation type="journal article" date="2011" name="Nature">
        <title>Genome sequence and analysis of the tuber crop potato.</title>
        <authorList>
            <consortium name="The Potato Genome Sequencing Consortium"/>
        </authorList>
    </citation>
    <scope>NUCLEOTIDE SEQUENCE [LARGE SCALE GENOMIC DNA]</scope>
    <source>
        <strain evidence="3">cv. DM1-3 516 R44</strain>
    </source>
</reference>
<dbReference type="EnsemblPlants" id="PGSC0003DMT400085513">
    <property type="protein sequence ID" value="PGSC0003DMT400085513"/>
    <property type="gene ID" value="PGSC0003DMG400035084"/>
</dbReference>
<proteinExistence type="predicted"/>
<protein>
    <submittedName>
        <fullName evidence="2">Uncharacterized protein</fullName>
    </submittedName>
</protein>
<dbReference type="Gramene" id="PGSC0003DMT400085513">
    <property type="protein sequence ID" value="PGSC0003DMT400085513"/>
    <property type="gene ID" value="PGSC0003DMG400035084"/>
</dbReference>
<feature type="region of interest" description="Disordered" evidence="1">
    <location>
        <begin position="76"/>
        <end position="118"/>
    </location>
</feature>
<accession>M1D9N4</accession>
<sequence>MFSESRRQEFPFGESSIAFGEQGLVHRKFQCKRAKRCRQRAIKKTFGESSSAFGDLRLLAEIYRVNHQIRHEIKGEMGTLGESPNGSASSTQLAKRPKGVPLDRDKNIGSDAQYPVRG</sequence>
<dbReference type="InParanoid" id="M1D9N4"/>
<dbReference type="PaxDb" id="4113-PGSC0003DMT400085513"/>
<evidence type="ECO:0000256" key="1">
    <source>
        <dbReference type="SAM" id="MobiDB-lite"/>
    </source>
</evidence>
<reference evidence="2" key="2">
    <citation type="submission" date="2015-06" db="UniProtKB">
        <authorList>
            <consortium name="EnsemblPlants"/>
        </authorList>
    </citation>
    <scope>IDENTIFICATION</scope>
    <source>
        <strain evidence="2">DM1-3 516 R44</strain>
    </source>
</reference>
<keyword evidence="3" id="KW-1185">Reference proteome</keyword>